<evidence type="ECO:0000256" key="2">
    <source>
        <dbReference type="SAM" id="Phobius"/>
    </source>
</evidence>
<proteinExistence type="predicted"/>
<sequence length="149" mass="16907">MKKKIFIFSVIIGVVVAVSGIAYYFHYQSELEEKAAEAAAKEAEMPKPHDYCLITYLESSDDGKTWHKTNVTTGKKPMFKAQCWKKYIQILDGFSASIDKNGQWCNKIDDNKIIAHPAMYFSDQPFESKDDLAPKVDTPNESLQDDKTS</sequence>
<evidence type="ECO:0000256" key="1">
    <source>
        <dbReference type="SAM" id="MobiDB-lite"/>
    </source>
</evidence>
<keyword evidence="2" id="KW-0472">Membrane</keyword>
<evidence type="ECO:0000313" key="4">
    <source>
        <dbReference type="Proteomes" id="UP000031830"/>
    </source>
</evidence>
<gene>
    <name evidence="3" type="ORF">LA55_1115</name>
</gene>
<dbReference type="RefSeq" id="WP_044526256.1">
    <property type="nucleotide sequence ID" value="NZ_CP009440.1"/>
</dbReference>
<protein>
    <submittedName>
        <fullName evidence="3">Putative bNR/Asp-box repeat domain protein</fullName>
    </submittedName>
</protein>
<organism evidence="3 4">
    <name type="scientific">Francisella philomiragia</name>
    <dbReference type="NCBI Taxonomy" id="28110"/>
    <lineage>
        <taxon>Bacteria</taxon>
        <taxon>Pseudomonadati</taxon>
        <taxon>Pseudomonadota</taxon>
        <taxon>Gammaproteobacteria</taxon>
        <taxon>Thiotrichales</taxon>
        <taxon>Francisellaceae</taxon>
        <taxon>Francisella</taxon>
    </lineage>
</organism>
<dbReference type="STRING" id="28110.KU46_1623"/>
<accession>A0A0B6D3Z9</accession>
<feature type="transmembrane region" description="Helical" evidence="2">
    <location>
        <begin position="5"/>
        <end position="25"/>
    </location>
</feature>
<dbReference type="KEGG" id="fpz:LA55_1115"/>
<dbReference type="Proteomes" id="UP000031830">
    <property type="component" value="Chromosome"/>
</dbReference>
<evidence type="ECO:0000313" key="3">
    <source>
        <dbReference type="EMBL" id="AJI53606.1"/>
    </source>
</evidence>
<dbReference type="AlphaFoldDB" id="A0A0B6D3Z9"/>
<keyword evidence="2" id="KW-0812">Transmembrane</keyword>
<dbReference type="EMBL" id="CP009440">
    <property type="protein sequence ID" value="AJI53606.1"/>
    <property type="molecule type" value="Genomic_DNA"/>
</dbReference>
<dbReference type="OrthoDB" id="5605659at2"/>
<reference evidence="3 4" key="1">
    <citation type="journal article" date="2015" name="Genome Announc.">
        <title>Genome sequencing of 18 francisella strains to aid in assay development and testing.</title>
        <authorList>
            <person name="Johnson S.L."/>
            <person name="Daligault H.E."/>
            <person name="Davenport K.W."/>
            <person name="Coyne S.R."/>
            <person name="Frey K.G."/>
            <person name="Koroleva G.I."/>
            <person name="Broomall S.M."/>
            <person name="Bishop-Lilly K.A."/>
            <person name="Bruce D.C."/>
            <person name="Chertkov O."/>
            <person name="Freitas T."/>
            <person name="Jaissle J."/>
            <person name="Ladner J.T."/>
            <person name="Rosenzweig C.N."/>
            <person name="Gibbons H.S."/>
            <person name="Palacios G.F."/>
            <person name="Redden C.L."/>
            <person name="Xu Y."/>
            <person name="Minogue T.D."/>
            <person name="Chain P.S."/>
        </authorList>
    </citation>
    <scope>NUCLEOTIDE SEQUENCE [LARGE SCALE GENOMIC DNA]</scope>
    <source>
        <strain evidence="3 4">GA01-2794</strain>
    </source>
</reference>
<keyword evidence="2" id="KW-1133">Transmembrane helix</keyword>
<name>A0A0B6D3Z9_9GAMM</name>
<feature type="region of interest" description="Disordered" evidence="1">
    <location>
        <begin position="125"/>
        <end position="149"/>
    </location>
</feature>